<evidence type="ECO:0000313" key="2">
    <source>
        <dbReference type="EMBL" id="KAF8464972.1"/>
    </source>
</evidence>
<protein>
    <submittedName>
        <fullName evidence="2">Uncharacterized protein</fullName>
    </submittedName>
</protein>
<keyword evidence="1" id="KW-0472">Membrane</keyword>
<sequence length="159" mass="17725">MPARHSPGRSETSTTTTPTLLLHYFTWPDVASLCDRCNRDLLRPYGLARLPVSFVLFLFFLSGSVQFVYWTGSVRIHMDPHGSSKRNISSNTASTASVIFVTLYTGARLRISRGELGGVTSHRDPRNAHLPLRDAQVVGMKRYCEVAGSDDQPCQTPWL</sequence>
<dbReference type="OrthoDB" id="3307278at2759"/>
<reference evidence="2" key="2">
    <citation type="journal article" date="2020" name="Nat. Commun.">
        <title>Large-scale genome sequencing of mycorrhizal fungi provides insights into the early evolution of symbiotic traits.</title>
        <authorList>
            <person name="Miyauchi S."/>
            <person name="Kiss E."/>
            <person name="Kuo A."/>
            <person name="Drula E."/>
            <person name="Kohler A."/>
            <person name="Sanchez-Garcia M."/>
            <person name="Morin E."/>
            <person name="Andreopoulos B."/>
            <person name="Barry K.W."/>
            <person name="Bonito G."/>
            <person name="Buee M."/>
            <person name="Carver A."/>
            <person name="Chen C."/>
            <person name="Cichocki N."/>
            <person name="Clum A."/>
            <person name="Culley D."/>
            <person name="Crous P.W."/>
            <person name="Fauchery L."/>
            <person name="Girlanda M."/>
            <person name="Hayes R.D."/>
            <person name="Keri Z."/>
            <person name="LaButti K."/>
            <person name="Lipzen A."/>
            <person name="Lombard V."/>
            <person name="Magnuson J."/>
            <person name="Maillard F."/>
            <person name="Murat C."/>
            <person name="Nolan M."/>
            <person name="Ohm R.A."/>
            <person name="Pangilinan J."/>
            <person name="Pereira M.F."/>
            <person name="Perotto S."/>
            <person name="Peter M."/>
            <person name="Pfister S."/>
            <person name="Riley R."/>
            <person name="Sitrit Y."/>
            <person name="Stielow J.B."/>
            <person name="Szollosi G."/>
            <person name="Zifcakova L."/>
            <person name="Stursova M."/>
            <person name="Spatafora J.W."/>
            <person name="Tedersoo L."/>
            <person name="Vaario L.M."/>
            <person name="Yamada A."/>
            <person name="Yan M."/>
            <person name="Wang P."/>
            <person name="Xu J."/>
            <person name="Bruns T."/>
            <person name="Baldrian P."/>
            <person name="Vilgalys R."/>
            <person name="Dunand C."/>
            <person name="Henrissat B."/>
            <person name="Grigoriev I.V."/>
            <person name="Hibbett D."/>
            <person name="Nagy L.G."/>
            <person name="Martin F.M."/>
        </authorList>
    </citation>
    <scope>NUCLEOTIDE SEQUENCE</scope>
    <source>
        <strain evidence="2">Prilba</strain>
    </source>
</reference>
<evidence type="ECO:0000313" key="3">
    <source>
        <dbReference type="Proteomes" id="UP000759537"/>
    </source>
</evidence>
<proteinExistence type="predicted"/>
<evidence type="ECO:0000256" key="1">
    <source>
        <dbReference type="SAM" id="Phobius"/>
    </source>
</evidence>
<dbReference type="Proteomes" id="UP000759537">
    <property type="component" value="Unassembled WGS sequence"/>
</dbReference>
<gene>
    <name evidence="2" type="ORF">DFH94DRAFT_392249</name>
</gene>
<name>A0A9P5JW56_9AGAM</name>
<keyword evidence="1" id="KW-0812">Transmembrane</keyword>
<reference evidence="2" key="1">
    <citation type="submission" date="2019-10" db="EMBL/GenBank/DDBJ databases">
        <authorList>
            <consortium name="DOE Joint Genome Institute"/>
            <person name="Kuo A."/>
            <person name="Miyauchi S."/>
            <person name="Kiss E."/>
            <person name="Drula E."/>
            <person name="Kohler A."/>
            <person name="Sanchez-Garcia M."/>
            <person name="Andreopoulos B."/>
            <person name="Barry K.W."/>
            <person name="Bonito G."/>
            <person name="Buee M."/>
            <person name="Carver A."/>
            <person name="Chen C."/>
            <person name="Cichocki N."/>
            <person name="Clum A."/>
            <person name="Culley D."/>
            <person name="Crous P.W."/>
            <person name="Fauchery L."/>
            <person name="Girlanda M."/>
            <person name="Hayes R."/>
            <person name="Keri Z."/>
            <person name="LaButti K."/>
            <person name="Lipzen A."/>
            <person name="Lombard V."/>
            <person name="Magnuson J."/>
            <person name="Maillard F."/>
            <person name="Morin E."/>
            <person name="Murat C."/>
            <person name="Nolan M."/>
            <person name="Ohm R."/>
            <person name="Pangilinan J."/>
            <person name="Pereira M."/>
            <person name="Perotto S."/>
            <person name="Peter M."/>
            <person name="Riley R."/>
            <person name="Sitrit Y."/>
            <person name="Stielow B."/>
            <person name="Szollosi G."/>
            <person name="Zifcakova L."/>
            <person name="Stursova M."/>
            <person name="Spatafora J.W."/>
            <person name="Tedersoo L."/>
            <person name="Vaario L.-M."/>
            <person name="Yamada A."/>
            <person name="Yan M."/>
            <person name="Wang P."/>
            <person name="Xu J."/>
            <person name="Bruns T."/>
            <person name="Baldrian P."/>
            <person name="Vilgalys R."/>
            <person name="Henrissat B."/>
            <person name="Grigoriev I.V."/>
            <person name="Hibbett D."/>
            <person name="Nagy L.G."/>
            <person name="Martin F.M."/>
        </authorList>
    </citation>
    <scope>NUCLEOTIDE SEQUENCE</scope>
    <source>
        <strain evidence="2">Prilba</strain>
    </source>
</reference>
<keyword evidence="3" id="KW-1185">Reference proteome</keyword>
<organism evidence="2 3">
    <name type="scientific">Russula ochroleuca</name>
    <dbReference type="NCBI Taxonomy" id="152965"/>
    <lineage>
        <taxon>Eukaryota</taxon>
        <taxon>Fungi</taxon>
        <taxon>Dikarya</taxon>
        <taxon>Basidiomycota</taxon>
        <taxon>Agaricomycotina</taxon>
        <taxon>Agaricomycetes</taxon>
        <taxon>Russulales</taxon>
        <taxon>Russulaceae</taxon>
        <taxon>Russula</taxon>
    </lineage>
</organism>
<dbReference type="AlphaFoldDB" id="A0A9P5JW56"/>
<feature type="transmembrane region" description="Helical" evidence="1">
    <location>
        <begin position="46"/>
        <end position="68"/>
    </location>
</feature>
<comment type="caution">
    <text evidence="2">The sequence shown here is derived from an EMBL/GenBank/DDBJ whole genome shotgun (WGS) entry which is preliminary data.</text>
</comment>
<dbReference type="EMBL" id="WHVB01000051">
    <property type="protein sequence ID" value="KAF8464972.1"/>
    <property type="molecule type" value="Genomic_DNA"/>
</dbReference>
<accession>A0A9P5JW56</accession>
<keyword evidence="1" id="KW-1133">Transmembrane helix</keyword>
<feature type="transmembrane region" description="Helical" evidence="1">
    <location>
        <begin position="88"/>
        <end position="107"/>
    </location>
</feature>